<feature type="region of interest" description="Disordered" evidence="1">
    <location>
        <begin position="1"/>
        <end position="63"/>
    </location>
</feature>
<gene>
    <name evidence="2" type="ORF">EV702DRAFT_1202572</name>
</gene>
<proteinExistence type="predicted"/>
<dbReference type="Proteomes" id="UP000714275">
    <property type="component" value="Unassembled WGS sequence"/>
</dbReference>
<feature type="compositionally biased region" description="Low complexity" evidence="1">
    <location>
        <begin position="17"/>
        <end position="51"/>
    </location>
</feature>
<evidence type="ECO:0000256" key="1">
    <source>
        <dbReference type="SAM" id="MobiDB-lite"/>
    </source>
</evidence>
<dbReference type="EMBL" id="JABBWD010000067">
    <property type="protein sequence ID" value="KAG1770162.1"/>
    <property type="molecule type" value="Genomic_DNA"/>
</dbReference>
<accession>A0A9P7CYB7</accession>
<dbReference type="AlphaFoldDB" id="A0A9P7CYB7"/>
<keyword evidence="3" id="KW-1185">Reference proteome</keyword>
<organism evidence="2 3">
    <name type="scientific">Suillus placidus</name>
    <dbReference type="NCBI Taxonomy" id="48579"/>
    <lineage>
        <taxon>Eukaryota</taxon>
        <taxon>Fungi</taxon>
        <taxon>Dikarya</taxon>
        <taxon>Basidiomycota</taxon>
        <taxon>Agaricomycotina</taxon>
        <taxon>Agaricomycetes</taxon>
        <taxon>Agaricomycetidae</taxon>
        <taxon>Boletales</taxon>
        <taxon>Suillineae</taxon>
        <taxon>Suillaceae</taxon>
        <taxon>Suillus</taxon>
    </lineage>
</organism>
<reference evidence="2" key="1">
    <citation type="journal article" date="2020" name="New Phytol.">
        <title>Comparative genomics reveals dynamic genome evolution in host specialist ectomycorrhizal fungi.</title>
        <authorList>
            <person name="Lofgren L.A."/>
            <person name="Nguyen N.H."/>
            <person name="Vilgalys R."/>
            <person name="Ruytinx J."/>
            <person name="Liao H.L."/>
            <person name="Branco S."/>
            <person name="Kuo A."/>
            <person name="LaButti K."/>
            <person name="Lipzen A."/>
            <person name="Andreopoulos W."/>
            <person name="Pangilinan J."/>
            <person name="Riley R."/>
            <person name="Hundley H."/>
            <person name="Na H."/>
            <person name="Barry K."/>
            <person name="Grigoriev I.V."/>
            <person name="Stajich J.E."/>
            <person name="Kennedy P.G."/>
        </authorList>
    </citation>
    <scope>NUCLEOTIDE SEQUENCE</scope>
    <source>
        <strain evidence="2">DOB743</strain>
    </source>
</reference>
<feature type="compositionally biased region" description="Basic and acidic residues" evidence="1">
    <location>
        <begin position="1"/>
        <end position="11"/>
    </location>
</feature>
<evidence type="ECO:0000313" key="3">
    <source>
        <dbReference type="Proteomes" id="UP000714275"/>
    </source>
</evidence>
<sequence length="215" mass="23070">MNISPEHDNKQMPRKVPTSPEPSEQSSSLPPTVPTSPWSSSLGSSLLNTPAASPPMGPGAANANIELEDDDFVVPTLEISSELDASPILDPTSIVSILDSSDNAFSSDDLLDSILDSDTSMFSSTIPDDTDTSSNLDFVMDLNITLSDMSISDSIDTTDSYLGAPKLNVIDLYMVSGKEEIEDITESTPFTTQVILYGPGGKHHVSKLMWTTEPW</sequence>
<comment type="caution">
    <text evidence="2">The sequence shown here is derived from an EMBL/GenBank/DDBJ whole genome shotgun (WGS) entry which is preliminary data.</text>
</comment>
<evidence type="ECO:0000313" key="2">
    <source>
        <dbReference type="EMBL" id="KAG1770162.1"/>
    </source>
</evidence>
<protein>
    <submittedName>
        <fullName evidence="2">Uncharacterized protein</fullName>
    </submittedName>
</protein>
<name>A0A9P7CYB7_9AGAM</name>